<dbReference type="InterPro" id="IPR018881">
    <property type="entry name" value="C2orf69_mit"/>
</dbReference>
<evidence type="ECO:0000313" key="2">
    <source>
        <dbReference type="Proteomes" id="UP001208570"/>
    </source>
</evidence>
<organism evidence="1 2">
    <name type="scientific">Paralvinella palmiformis</name>
    <dbReference type="NCBI Taxonomy" id="53620"/>
    <lineage>
        <taxon>Eukaryota</taxon>
        <taxon>Metazoa</taxon>
        <taxon>Spiralia</taxon>
        <taxon>Lophotrochozoa</taxon>
        <taxon>Annelida</taxon>
        <taxon>Polychaeta</taxon>
        <taxon>Sedentaria</taxon>
        <taxon>Canalipalpata</taxon>
        <taxon>Terebellida</taxon>
        <taxon>Terebelliformia</taxon>
        <taxon>Alvinellidae</taxon>
        <taxon>Paralvinella</taxon>
    </lineage>
</organism>
<comment type="caution">
    <text evidence="1">The sequence shown here is derived from an EMBL/GenBank/DDBJ whole genome shotgun (WGS) entry which is preliminary data.</text>
</comment>
<dbReference type="GO" id="GO:0005739">
    <property type="term" value="C:mitochondrion"/>
    <property type="evidence" value="ECO:0007669"/>
    <property type="project" value="TreeGrafter"/>
</dbReference>
<dbReference type="PANTHER" id="PTHR31296">
    <property type="entry name" value="UPF0565 PROTEIN C2ORF69"/>
    <property type="match status" value="1"/>
</dbReference>
<dbReference type="Proteomes" id="UP001208570">
    <property type="component" value="Unassembled WGS sequence"/>
</dbReference>
<dbReference type="AlphaFoldDB" id="A0AAD9K0Z0"/>
<keyword evidence="2" id="KW-1185">Reference proteome</keyword>
<protein>
    <submittedName>
        <fullName evidence="1">Uncharacterized protein</fullName>
    </submittedName>
</protein>
<proteinExistence type="predicted"/>
<dbReference type="Pfam" id="PF10561">
    <property type="entry name" value="C2orf69"/>
    <property type="match status" value="2"/>
</dbReference>
<dbReference type="EMBL" id="JAODUP010000099">
    <property type="protein sequence ID" value="KAK2162395.1"/>
    <property type="molecule type" value="Genomic_DNA"/>
</dbReference>
<dbReference type="PANTHER" id="PTHR31296:SF1">
    <property type="entry name" value="MITOCHONDRIAL PROTEIN C2ORF69"/>
    <property type="match status" value="1"/>
</dbReference>
<reference evidence="1" key="1">
    <citation type="journal article" date="2023" name="Mol. Biol. Evol.">
        <title>Third-Generation Sequencing Reveals the Adaptive Role of the Epigenome in Three Deep-Sea Polychaetes.</title>
        <authorList>
            <person name="Perez M."/>
            <person name="Aroh O."/>
            <person name="Sun Y."/>
            <person name="Lan Y."/>
            <person name="Juniper S.K."/>
            <person name="Young C.R."/>
            <person name="Angers B."/>
            <person name="Qian P.Y."/>
        </authorList>
    </citation>
    <scope>NUCLEOTIDE SEQUENCE</scope>
    <source>
        <strain evidence="1">P08H-3</strain>
    </source>
</reference>
<evidence type="ECO:0000313" key="1">
    <source>
        <dbReference type="EMBL" id="KAK2162395.1"/>
    </source>
</evidence>
<accession>A0AAD9K0Z0</accession>
<sequence length="325" mass="37438">MPAKHLRYALCCYCLTAYVLRQHSASASTGGQWFIDWRRYSPRLLTMSAQCCNQSGVWRLGLIAGNGDKQTEVISSGEQCAGFKGAVVYFGGDVQDYPEKMMSHHDNKRYVDWNLEKTAILLSHRFPLYRVWVMKPYRMELETFSVYSNFVESDDGGCPNHYPGQNSWSELRTLLNTAEKRRIEIRHDTIADRQNIPIVLVAFSKGCVVLNQLLYDLKDAREDDTLAPFVNNVKAMYWLDGGHNGGSKTWITSDEVLQNLVGLDVDVFTHVTPYQIKDPSRKWIGREQKRFVEKLQNLGIQVKDTIHFADDKRCIENHFRVLKVF</sequence>
<gene>
    <name evidence="1" type="ORF">LSH36_99g00029</name>
</gene>
<name>A0AAD9K0Z0_9ANNE</name>